<dbReference type="InterPro" id="IPR029044">
    <property type="entry name" value="Nucleotide-diphossugar_trans"/>
</dbReference>
<dbReference type="OrthoDB" id="1490936at2"/>
<dbReference type="Gene3D" id="3.90.550.10">
    <property type="entry name" value="Spore Coat Polysaccharide Biosynthesis Protein SpsA, Chain A"/>
    <property type="match status" value="1"/>
</dbReference>
<dbReference type="STRING" id="1194090.SAMN05443144_101227"/>
<keyword evidence="2" id="KW-1185">Reference proteome</keyword>
<proteinExistence type="predicted"/>
<evidence type="ECO:0000313" key="2">
    <source>
        <dbReference type="Proteomes" id="UP000184041"/>
    </source>
</evidence>
<name>A0A1M4T777_9BACT</name>
<organism evidence="1 2">
    <name type="scientific">Fodinibius roseus</name>
    <dbReference type="NCBI Taxonomy" id="1194090"/>
    <lineage>
        <taxon>Bacteria</taxon>
        <taxon>Pseudomonadati</taxon>
        <taxon>Balneolota</taxon>
        <taxon>Balneolia</taxon>
        <taxon>Balneolales</taxon>
        <taxon>Balneolaceae</taxon>
        <taxon>Fodinibius</taxon>
    </lineage>
</organism>
<protein>
    <recommendedName>
        <fullName evidence="3">Glycosyl transferase family 8</fullName>
    </recommendedName>
</protein>
<dbReference type="EMBL" id="FQUS01000001">
    <property type="protein sequence ID" value="SHE40346.1"/>
    <property type="molecule type" value="Genomic_DNA"/>
</dbReference>
<evidence type="ECO:0008006" key="3">
    <source>
        <dbReference type="Google" id="ProtNLM"/>
    </source>
</evidence>
<dbReference type="RefSeq" id="WP_073058967.1">
    <property type="nucleotide sequence ID" value="NZ_FQUS01000001.1"/>
</dbReference>
<sequence length="340" mass="40346">MLRSIQQKKLAPEGYVYTTYGHPRYLKHAVASVVSLRRYDEERPVALVCEEKHKKILDEFNLNSIFDVIHVMSPDRASIVGFKHNIHEYMFFEKNIFLDSDIIWCKDPDNLWKSFEPYPFTITGTQVSDNFFGGPKNIGILRDIILRRRQHTLNHFGLTYLSRVQTGIIYAQDYSLTRKVCEFSQKMLDRKEETHFRSRTLEQGRSEESCEWSMAMAMSKLDLPVYPWLQGHTSPQLDYIDDLTSHDADFEYVVCKYYCDQFVYNLRGLKIKWIRKFLIKLLGFIPGKGDYLKTTPYCLHFGWYHQKQPFHEFSERTWNALKKEKFSQLLDSKNRLAENI</sequence>
<evidence type="ECO:0000313" key="1">
    <source>
        <dbReference type="EMBL" id="SHE40346.1"/>
    </source>
</evidence>
<dbReference type="Proteomes" id="UP000184041">
    <property type="component" value="Unassembled WGS sequence"/>
</dbReference>
<dbReference type="SUPFAM" id="SSF53448">
    <property type="entry name" value="Nucleotide-diphospho-sugar transferases"/>
    <property type="match status" value="1"/>
</dbReference>
<gene>
    <name evidence="1" type="ORF">SAMN05443144_101227</name>
</gene>
<dbReference type="AlphaFoldDB" id="A0A1M4T777"/>
<reference evidence="1 2" key="1">
    <citation type="submission" date="2016-11" db="EMBL/GenBank/DDBJ databases">
        <authorList>
            <person name="Jaros S."/>
            <person name="Januszkiewicz K."/>
            <person name="Wedrychowicz H."/>
        </authorList>
    </citation>
    <scope>NUCLEOTIDE SEQUENCE [LARGE SCALE GENOMIC DNA]</scope>
    <source>
        <strain evidence="1 2">DSM 21986</strain>
    </source>
</reference>
<accession>A0A1M4T777</accession>